<keyword evidence="2" id="KW-0238">DNA-binding</keyword>
<dbReference type="SMART" id="SM00419">
    <property type="entry name" value="HTH_CRP"/>
    <property type="match status" value="1"/>
</dbReference>
<proteinExistence type="predicted"/>
<name>A0A564FXB6_9HYPH</name>
<organism evidence="6 7">
    <name type="scientific">Methylobacterium dankookense</name>
    <dbReference type="NCBI Taxonomy" id="560405"/>
    <lineage>
        <taxon>Bacteria</taxon>
        <taxon>Pseudomonadati</taxon>
        <taxon>Pseudomonadota</taxon>
        <taxon>Alphaproteobacteria</taxon>
        <taxon>Hyphomicrobiales</taxon>
        <taxon>Methylobacteriaceae</taxon>
        <taxon>Methylobacterium</taxon>
    </lineage>
</organism>
<protein>
    <submittedName>
        <fullName evidence="6">Nitrogen fixation regulation protein FixK</fullName>
    </submittedName>
</protein>
<evidence type="ECO:0000313" key="7">
    <source>
        <dbReference type="Proteomes" id="UP000401717"/>
    </source>
</evidence>
<dbReference type="Proteomes" id="UP001055303">
    <property type="component" value="Unassembled WGS sequence"/>
</dbReference>
<dbReference type="OrthoDB" id="7584044at2"/>
<evidence type="ECO:0000313" key="5">
    <source>
        <dbReference type="EMBL" id="GJD54417.1"/>
    </source>
</evidence>
<keyword evidence="3" id="KW-0804">Transcription</keyword>
<dbReference type="AlphaFoldDB" id="A0A564FXB6"/>
<dbReference type="InterPro" id="IPR014710">
    <property type="entry name" value="RmlC-like_jellyroll"/>
</dbReference>
<reference evidence="6 7" key="1">
    <citation type="submission" date="2019-06" db="EMBL/GenBank/DDBJ databases">
        <authorList>
            <person name="Rodrigo-Torres L."/>
            <person name="Arahal R. D."/>
            <person name="Lucena T."/>
        </authorList>
    </citation>
    <scope>NUCLEOTIDE SEQUENCE [LARGE SCALE GENOMIC DNA]</scope>
    <source>
        <strain evidence="6 7">SW08-7</strain>
    </source>
</reference>
<evidence type="ECO:0000256" key="1">
    <source>
        <dbReference type="ARBA" id="ARBA00023015"/>
    </source>
</evidence>
<accession>A0A564FXB6</accession>
<dbReference type="GO" id="GO:0003677">
    <property type="term" value="F:DNA binding"/>
    <property type="evidence" value="ECO:0007669"/>
    <property type="project" value="UniProtKB-KW"/>
</dbReference>
<dbReference type="RefSeq" id="WP_144764233.1">
    <property type="nucleotide sequence ID" value="NZ_BPQI01000006.1"/>
</dbReference>
<dbReference type="Pfam" id="PF13545">
    <property type="entry name" value="HTH_Crp_2"/>
    <property type="match status" value="1"/>
</dbReference>
<evidence type="ECO:0000313" key="8">
    <source>
        <dbReference type="Proteomes" id="UP001055303"/>
    </source>
</evidence>
<dbReference type="SUPFAM" id="SSF51206">
    <property type="entry name" value="cAMP-binding domain-like"/>
    <property type="match status" value="1"/>
</dbReference>
<reference evidence="5" key="2">
    <citation type="journal article" date="2021" name="Front. Microbiol.">
        <title>Comprehensive Comparative Genomics and Phenotyping of Methylobacterium Species.</title>
        <authorList>
            <person name="Alessa O."/>
            <person name="Ogura Y."/>
            <person name="Fujitani Y."/>
            <person name="Takami H."/>
            <person name="Hayashi T."/>
            <person name="Sahin N."/>
            <person name="Tani A."/>
        </authorList>
    </citation>
    <scope>NUCLEOTIDE SEQUENCE</scope>
    <source>
        <strain evidence="5">DSM 22415</strain>
    </source>
</reference>
<keyword evidence="1" id="KW-0805">Transcription regulation</keyword>
<dbReference type="InterPro" id="IPR012318">
    <property type="entry name" value="HTH_CRP"/>
</dbReference>
<reference evidence="5" key="3">
    <citation type="submission" date="2021-08" db="EMBL/GenBank/DDBJ databases">
        <authorList>
            <person name="Tani A."/>
            <person name="Ola A."/>
            <person name="Ogura Y."/>
            <person name="Katsura K."/>
            <person name="Hayashi T."/>
        </authorList>
    </citation>
    <scope>NUCLEOTIDE SEQUENCE</scope>
    <source>
        <strain evidence="5">DSM 22415</strain>
    </source>
</reference>
<keyword evidence="8" id="KW-1185">Reference proteome</keyword>
<dbReference type="InterPro" id="IPR036390">
    <property type="entry name" value="WH_DNA-bd_sf"/>
</dbReference>
<gene>
    <name evidence="6" type="primary">fixK_2</name>
    <name evidence="5" type="synonym">fixK_1</name>
    <name evidence="5" type="ORF">IFDJLNFL_0288</name>
    <name evidence="6" type="ORF">MTDSW087_02478</name>
</gene>
<dbReference type="Proteomes" id="UP000401717">
    <property type="component" value="Unassembled WGS sequence"/>
</dbReference>
<sequence>MSNSFIRKLALRVPLNEVDIDVLKTATRMVERVKGGVDLVNEGDHPQYSHIILDGFACRYRILPDGGRSILAYLIPGDGCDLHASILNRMPHSISTLTPCTVAYIGYSKVKEMAAYRPNIYLALWWSILTDEAILQEMLVGVGRRSPDKQVAHFLCDVFTRLQALGLGQAPNFRLPLSQSDLADTAGLSRIHVYRVLSKLRDLNFIKVRHKGIEVLDLEKLRKFAAFDCGYLNLDNARKMTGVDDVSRLSDATRAKYEQIMEEGNRNEK</sequence>
<evidence type="ECO:0000256" key="2">
    <source>
        <dbReference type="ARBA" id="ARBA00023125"/>
    </source>
</evidence>
<dbReference type="InterPro" id="IPR000595">
    <property type="entry name" value="cNMP-bd_dom"/>
</dbReference>
<feature type="domain" description="HTH crp-type" evidence="4">
    <location>
        <begin position="145"/>
        <end position="219"/>
    </location>
</feature>
<evidence type="ECO:0000313" key="6">
    <source>
        <dbReference type="EMBL" id="VUF12783.1"/>
    </source>
</evidence>
<dbReference type="SUPFAM" id="SSF46785">
    <property type="entry name" value="Winged helix' DNA-binding domain"/>
    <property type="match status" value="1"/>
</dbReference>
<dbReference type="EMBL" id="CABFVH010000013">
    <property type="protein sequence ID" value="VUF12783.1"/>
    <property type="molecule type" value="Genomic_DNA"/>
</dbReference>
<dbReference type="GO" id="GO:0006355">
    <property type="term" value="P:regulation of DNA-templated transcription"/>
    <property type="evidence" value="ECO:0007669"/>
    <property type="project" value="InterPro"/>
</dbReference>
<dbReference type="Gene3D" id="2.60.120.10">
    <property type="entry name" value="Jelly Rolls"/>
    <property type="match status" value="1"/>
</dbReference>
<dbReference type="CDD" id="cd00038">
    <property type="entry name" value="CAP_ED"/>
    <property type="match status" value="1"/>
</dbReference>
<dbReference type="EMBL" id="BPQI01000006">
    <property type="protein sequence ID" value="GJD54417.1"/>
    <property type="molecule type" value="Genomic_DNA"/>
</dbReference>
<evidence type="ECO:0000256" key="3">
    <source>
        <dbReference type="ARBA" id="ARBA00023163"/>
    </source>
</evidence>
<dbReference type="Pfam" id="PF00027">
    <property type="entry name" value="cNMP_binding"/>
    <property type="match status" value="1"/>
</dbReference>
<dbReference type="InterPro" id="IPR018490">
    <property type="entry name" value="cNMP-bd_dom_sf"/>
</dbReference>
<evidence type="ECO:0000259" key="4">
    <source>
        <dbReference type="PROSITE" id="PS51063"/>
    </source>
</evidence>
<dbReference type="PROSITE" id="PS51063">
    <property type="entry name" value="HTH_CRP_2"/>
    <property type="match status" value="1"/>
</dbReference>